<evidence type="ECO:0000256" key="1">
    <source>
        <dbReference type="ARBA" id="ARBA00022679"/>
    </source>
</evidence>
<dbReference type="PROSITE" id="PS51186">
    <property type="entry name" value="GNAT"/>
    <property type="match status" value="1"/>
</dbReference>
<sequence>MIRIATKEDAKALLDIYKYYVEQTTITFEYETPSVEEFERRIENTLKKYPYLVEEEDGKIYGYTYAGPFKERAAYDWSVETTIYVDKDARGKGIGKKLYKALEKILGMQNIINVDACITYPEQEDEYVTKNSAQYHTHLGYHMVGRFYKSGYKFGRWYDMVWMEKYIGKHEQPPKEIIPFSKLREKEIQL</sequence>
<keyword evidence="2" id="KW-0012">Acyltransferase</keyword>
<comment type="caution">
    <text evidence="4">The sequence shown here is derived from an EMBL/GenBank/DDBJ whole genome shotgun (WGS) entry which is preliminary data.</text>
</comment>
<dbReference type="SUPFAM" id="SSF55729">
    <property type="entry name" value="Acyl-CoA N-acyltransferases (Nat)"/>
    <property type="match status" value="1"/>
</dbReference>
<dbReference type="Pfam" id="PF13420">
    <property type="entry name" value="Acetyltransf_4"/>
    <property type="match status" value="1"/>
</dbReference>
<dbReference type="PANTHER" id="PTHR43072">
    <property type="entry name" value="N-ACETYLTRANSFERASE"/>
    <property type="match status" value="1"/>
</dbReference>
<dbReference type="RefSeq" id="WP_022374287.1">
    <property type="nucleotide sequence ID" value="NZ_JBBNIN010000004.1"/>
</dbReference>
<protein>
    <submittedName>
        <fullName evidence="4">N-acetyltransferase family protein</fullName>
    </submittedName>
</protein>
<evidence type="ECO:0000259" key="3">
    <source>
        <dbReference type="PROSITE" id="PS51186"/>
    </source>
</evidence>
<evidence type="ECO:0000256" key="2">
    <source>
        <dbReference type="ARBA" id="ARBA00023315"/>
    </source>
</evidence>
<evidence type="ECO:0000313" key="5">
    <source>
        <dbReference type="Proteomes" id="UP001482154"/>
    </source>
</evidence>
<organism evidence="4 5">
    <name type="scientific">Anaerostipes amylophilus</name>
    <dbReference type="NCBI Taxonomy" id="2981779"/>
    <lineage>
        <taxon>Bacteria</taxon>
        <taxon>Bacillati</taxon>
        <taxon>Bacillota</taxon>
        <taxon>Clostridia</taxon>
        <taxon>Lachnospirales</taxon>
        <taxon>Lachnospiraceae</taxon>
        <taxon>Anaerostipes</taxon>
    </lineage>
</organism>
<proteinExistence type="predicted"/>
<dbReference type="Proteomes" id="UP001482154">
    <property type="component" value="Unassembled WGS sequence"/>
</dbReference>
<gene>
    <name evidence="4" type="ORF">AAAU51_04415</name>
</gene>
<keyword evidence="5" id="KW-1185">Reference proteome</keyword>
<keyword evidence="1" id="KW-0808">Transferase</keyword>
<dbReference type="InterPro" id="IPR016181">
    <property type="entry name" value="Acyl_CoA_acyltransferase"/>
</dbReference>
<dbReference type="InterPro" id="IPR000182">
    <property type="entry name" value="GNAT_dom"/>
</dbReference>
<dbReference type="CDD" id="cd04301">
    <property type="entry name" value="NAT_SF"/>
    <property type="match status" value="1"/>
</dbReference>
<dbReference type="EMBL" id="JBBNIN010000004">
    <property type="protein sequence ID" value="MEQ2710419.1"/>
    <property type="molecule type" value="Genomic_DNA"/>
</dbReference>
<accession>A0ABV1IT77</accession>
<name>A0ABV1IT77_9FIRM</name>
<dbReference type="PANTHER" id="PTHR43072:SF23">
    <property type="entry name" value="UPF0039 PROTEIN C11D3.02C"/>
    <property type="match status" value="1"/>
</dbReference>
<feature type="domain" description="N-acetyltransferase" evidence="3">
    <location>
        <begin position="1"/>
        <end position="168"/>
    </location>
</feature>
<reference evidence="4 5" key="1">
    <citation type="submission" date="2024-04" db="EMBL/GenBank/DDBJ databases">
        <title>Human intestinal bacterial collection.</title>
        <authorList>
            <person name="Pauvert C."/>
            <person name="Hitch T.C.A."/>
            <person name="Clavel T."/>
        </authorList>
    </citation>
    <scope>NUCLEOTIDE SEQUENCE [LARGE SCALE GENOMIC DNA]</scope>
    <source>
        <strain evidence="4 5">CLA-AA-H249</strain>
    </source>
</reference>
<evidence type="ECO:0000313" key="4">
    <source>
        <dbReference type="EMBL" id="MEQ2710419.1"/>
    </source>
</evidence>
<dbReference type="Gene3D" id="3.40.630.30">
    <property type="match status" value="1"/>
</dbReference>